<proteinExistence type="predicted"/>
<dbReference type="RefSeq" id="WP_055282576.1">
    <property type="nucleotide sequence ID" value="NZ_CZAY01000007.1"/>
</dbReference>
<dbReference type="GO" id="GO:0016829">
    <property type="term" value="F:lyase activity"/>
    <property type="evidence" value="ECO:0007669"/>
    <property type="project" value="UniProtKB-KW"/>
</dbReference>
<dbReference type="InterPro" id="IPR052977">
    <property type="entry name" value="Polyferredoxin-like_ET"/>
</dbReference>
<dbReference type="GO" id="GO:0051536">
    <property type="term" value="F:iron-sulfur cluster binding"/>
    <property type="evidence" value="ECO:0007669"/>
    <property type="project" value="UniProtKB-KW"/>
</dbReference>
<evidence type="ECO:0000259" key="4">
    <source>
        <dbReference type="PROSITE" id="PS51379"/>
    </source>
</evidence>
<dbReference type="AlphaFoldDB" id="A0A174NAY6"/>
<dbReference type="SUPFAM" id="SSF54862">
    <property type="entry name" value="4Fe-4S ferredoxins"/>
    <property type="match status" value="1"/>
</dbReference>
<dbReference type="GO" id="GO:0046872">
    <property type="term" value="F:metal ion binding"/>
    <property type="evidence" value="ECO:0007669"/>
    <property type="project" value="UniProtKB-KW"/>
</dbReference>
<keyword evidence="3" id="KW-0411">Iron-sulfur</keyword>
<dbReference type="InterPro" id="IPR017900">
    <property type="entry name" value="4Fe4S_Fe_S_CS"/>
</dbReference>
<gene>
    <name evidence="5" type="ORF">ERS852526_01160</name>
</gene>
<dbReference type="GeneID" id="96228451"/>
<dbReference type="PROSITE" id="PS00198">
    <property type="entry name" value="4FE4S_FER_1"/>
    <property type="match status" value="1"/>
</dbReference>
<dbReference type="InterPro" id="IPR007525">
    <property type="entry name" value="FrhB_FdhB_C"/>
</dbReference>
<keyword evidence="2" id="KW-0408">Iron</keyword>
<keyword evidence="5" id="KW-0456">Lyase</keyword>
<evidence type="ECO:0000256" key="2">
    <source>
        <dbReference type="ARBA" id="ARBA00023004"/>
    </source>
</evidence>
<organism evidence="5 6">
    <name type="scientific">Dorea longicatena</name>
    <dbReference type="NCBI Taxonomy" id="88431"/>
    <lineage>
        <taxon>Bacteria</taxon>
        <taxon>Bacillati</taxon>
        <taxon>Bacillota</taxon>
        <taxon>Clostridia</taxon>
        <taxon>Lachnospirales</taxon>
        <taxon>Lachnospiraceae</taxon>
        <taxon>Dorea</taxon>
    </lineage>
</organism>
<dbReference type="OrthoDB" id="430408at2"/>
<dbReference type="PANTHER" id="PTHR43193">
    <property type="match status" value="1"/>
</dbReference>
<dbReference type="Pfam" id="PF04432">
    <property type="entry name" value="FrhB_FdhB_C"/>
    <property type="match status" value="1"/>
</dbReference>
<evidence type="ECO:0000256" key="3">
    <source>
        <dbReference type="ARBA" id="ARBA00023014"/>
    </source>
</evidence>
<feature type="domain" description="4Fe-4S ferredoxin-type" evidence="4">
    <location>
        <begin position="1"/>
        <end position="30"/>
    </location>
</feature>
<dbReference type="PANTHER" id="PTHR43193:SF2">
    <property type="entry name" value="POLYFERREDOXIN PROTEIN FWDF"/>
    <property type="match status" value="1"/>
</dbReference>
<reference evidence="5 6" key="1">
    <citation type="submission" date="2015-09" db="EMBL/GenBank/DDBJ databases">
        <authorList>
            <consortium name="Pathogen Informatics"/>
        </authorList>
    </citation>
    <scope>NUCLEOTIDE SEQUENCE [LARGE SCALE GENOMIC DNA]</scope>
    <source>
        <strain evidence="5 6">2789STDY5834914</strain>
    </source>
</reference>
<dbReference type="PROSITE" id="PS51379">
    <property type="entry name" value="4FE4S_FER_2"/>
    <property type="match status" value="2"/>
</dbReference>
<dbReference type="Pfam" id="PF12838">
    <property type="entry name" value="Fer4_7"/>
    <property type="match status" value="1"/>
</dbReference>
<dbReference type="Gene3D" id="3.30.70.20">
    <property type="match status" value="1"/>
</dbReference>
<sequence length="378" mass="43374">MINFDFKEKCYSCSACAEACPTKAISFDENIHPEIDLQKCINCNRCERVCIELNKPEDIEELNCIEGYIVKNKNNEIRKVSSSGGVFFQIAQKVLEMDGYVCGCIYDDEFMPKHIVSNEIEICKKMMGSKYVKSDLNDCIVKIKQIVEKGKIVLFSGVPCQVAAVKKCVKSDKLITLAVVCHGSIERKIWKKYLAEEERMSESSIIKVSMRDKTKGCLNYGLKFQFKNGTEHITFRKNDGYFLKCFTDGLFERNRCLSCEYKGQNIMSDLLIGDAWGMEKVCPEFTDSLGCSAVLVLTEKGKKIFNEVEKYFLIRNVDSQEIIRNNPRIILPAPRNTFQKSFEKKLEKSDANIHFWTEKYAKPTILNRIKWKVLGGEN</sequence>
<accession>A0A174NAY6</accession>
<evidence type="ECO:0000313" key="6">
    <source>
        <dbReference type="Proteomes" id="UP000095485"/>
    </source>
</evidence>
<keyword evidence="1" id="KW-0479">Metal-binding</keyword>
<evidence type="ECO:0000313" key="5">
    <source>
        <dbReference type="EMBL" id="CUP44381.1"/>
    </source>
</evidence>
<dbReference type="InterPro" id="IPR017896">
    <property type="entry name" value="4Fe4S_Fe-S-bd"/>
</dbReference>
<dbReference type="Proteomes" id="UP000095485">
    <property type="component" value="Unassembled WGS sequence"/>
</dbReference>
<protein>
    <submittedName>
        <fullName evidence="5">Formate hydrogenlyase complex iron-sulfur subunit</fullName>
    </submittedName>
</protein>
<dbReference type="EMBL" id="CZAY01000007">
    <property type="protein sequence ID" value="CUP44381.1"/>
    <property type="molecule type" value="Genomic_DNA"/>
</dbReference>
<name>A0A174NAY6_9FIRM</name>
<feature type="domain" description="4Fe-4S ferredoxin-type" evidence="4">
    <location>
        <begin position="31"/>
        <end position="61"/>
    </location>
</feature>
<evidence type="ECO:0000256" key="1">
    <source>
        <dbReference type="ARBA" id="ARBA00022723"/>
    </source>
</evidence>